<evidence type="ECO:0000256" key="1">
    <source>
        <dbReference type="SAM" id="MobiDB-lite"/>
    </source>
</evidence>
<feature type="compositionally biased region" description="Acidic residues" evidence="1">
    <location>
        <begin position="21"/>
        <end position="30"/>
    </location>
</feature>
<comment type="caution">
    <text evidence="2">The sequence shown here is derived from an EMBL/GenBank/DDBJ whole genome shotgun (WGS) entry which is preliminary data.</text>
</comment>
<reference evidence="2 3" key="1">
    <citation type="submission" date="2024-09" db="EMBL/GenBank/DDBJ databases">
        <authorList>
            <person name="Sun Q."/>
            <person name="Mori K."/>
        </authorList>
    </citation>
    <scope>NUCLEOTIDE SEQUENCE [LARGE SCALE GENOMIC DNA]</scope>
    <source>
        <strain evidence="2 3">CCM 3426</strain>
    </source>
</reference>
<evidence type="ECO:0000313" key="2">
    <source>
        <dbReference type="EMBL" id="MFB9201496.1"/>
    </source>
</evidence>
<dbReference type="Proteomes" id="UP001589647">
    <property type="component" value="Unassembled WGS sequence"/>
</dbReference>
<evidence type="ECO:0000313" key="3">
    <source>
        <dbReference type="Proteomes" id="UP001589647"/>
    </source>
</evidence>
<protein>
    <submittedName>
        <fullName evidence="2">Uncharacterized protein</fullName>
    </submittedName>
</protein>
<name>A0ABV5IAL5_9ACTN</name>
<organism evidence="2 3">
    <name type="scientific">Nonomuraea spiralis</name>
    <dbReference type="NCBI Taxonomy" id="46182"/>
    <lineage>
        <taxon>Bacteria</taxon>
        <taxon>Bacillati</taxon>
        <taxon>Actinomycetota</taxon>
        <taxon>Actinomycetes</taxon>
        <taxon>Streptosporangiales</taxon>
        <taxon>Streptosporangiaceae</taxon>
        <taxon>Nonomuraea</taxon>
    </lineage>
</organism>
<dbReference type="RefSeq" id="WP_185844516.1">
    <property type="nucleotide sequence ID" value="NZ_BMRC01000011.1"/>
</dbReference>
<keyword evidence="3" id="KW-1185">Reference proteome</keyword>
<proteinExistence type="predicted"/>
<sequence length="47" mass="5707">MTMMRRKEPEEPETPAADLEGPQDEEPYDEERERFEHLKELNPDDFE</sequence>
<accession>A0ABV5IAL5</accession>
<feature type="region of interest" description="Disordered" evidence="1">
    <location>
        <begin position="1"/>
        <end position="47"/>
    </location>
</feature>
<dbReference type="EMBL" id="JBHMEI010000005">
    <property type="protein sequence ID" value="MFB9201496.1"/>
    <property type="molecule type" value="Genomic_DNA"/>
</dbReference>
<feature type="compositionally biased region" description="Basic and acidic residues" evidence="1">
    <location>
        <begin position="31"/>
        <end position="47"/>
    </location>
</feature>
<gene>
    <name evidence="2" type="ORF">ACFFV7_09860</name>
</gene>